<sequence length="149" mass="16977">MAPIGNTSGTALKDPAERQRAYQNYCAHLAAGYPKAAWSYRNGEYHCTYQTIESYMKINPLEFDPFLKEEAHSNSYKDWFDQGRDLSGGKVMGNPSPQTWATIMRNMFSWDREDKKDVTSEEQKIGVLDKLADAISAMRHTNDKESPQS</sequence>
<protein>
    <submittedName>
        <fullName evidence="1">Uncharacterized protein</fullName>
    </submittedName>
</protein>
<name>A0A6J5LED4_9CAUD</name>
<reference evidence="1" key="1">
    <citation type="submission" date="2020-04" db="EMBL/GenBank/DDBJ databases">
        <authorList>
            <person name="Chiriac C."/>
            <person name="Salcher M."/>
            <person name="Ghai R."/>
            <person name="Kavagutti S V."/>
        </authorList>
    </citation>
    <scope>NUCLEOTIDE SEQUENCE</scope>
</reference>
<gene>
    <name evidence="1" type="ORF">UFOVP255_27</name>
</gene>
<evidence type="ECO:0000313" key="1">
    <source>
        <dbReference type="EMBL" id="CAB4132541.1"/>
    </source>
</evidence>
<dbReference type="EMBL" id="LR796265">
    <property type="protein sequence ID" value="CAB4132541.1"/>
    <property type="molecule type" value="Genomic_DNA"/>
</dbReference>
<proteinExistence type="predicted"/>
<accession>A0A6J5LED4</accession>
<organism evidence="1">
    <name type="scientific">uncultured Caudovirales phage</name>
    <dbReference type="NCBI Taxonomy" id="2100421"/>
    <lineage>
        <taxon>Viruses</taxon>
        <taxon>Duplodnaviria</taxon>
        <taxon>Heunggongvirae</taxon>
        <taxon>Uroviricota</taxon>
        <taxon>Caudoviricetes</taxon>
        <taxon>Peduoviridae</taxon>
        <taxon>Maltschvirus</taxon>
        <taxon>Maltschvirus maltsch</taxon>
    </lineage>
</organism>